<dbReference type="Proteomes" id="UP000532440">
    <property type="component" value="Unassembled WGS sequence"/>
</dbReference>
<organism evidence="2 3">
    <name type="scientific">Quisquiliibacterium transsilvanicum</name>
    <dbReference type="NCBI Taxonomy" id="1549638"/>
    <lineage>
        <taxon>Bacteria</taxon>
        <taxon>Pseudomonadati</taxon>
        <taxon>Pseudomonadota</taxon>
        <taxon>Betaproteobacteria</taxon>
        <taxon>Burkholderiales</taxon>
        <taxon>Burkholderiaceae</taxon>
        <taxon>Quisquiliibacterium</taxon>
    </lineage>
</organism>
<evidence type="ECO:0000313" key="3">
    <source>
        <dbReference type="Proteomes" id="UP000532440"/>
    </source>
</evidence>
<comment type="caution">
    <text evidence="2">The sequence shown here is derived from an EMBL/GenBank/DDBJ whole genome shotgun (WGS) entry which is preliminary data.</text>
</comment>
<reference evidence="2 3" key="1">
    <citation type="submission" date="2020-08" db="EMBL/GenBank/DDBJ databases">
        <title>Genomic Encyclopedia of Type Strains, Phase IV (KMG-IV): sequencing the most valuable type-strain genomes for metagenomic binning, comparative biology and taxonomic classification.</title>
        <authorList>
            <person name="Goeker M."/>
        </authorList>
    </citation>
    <scope>NUCLEOTIDE SEQUENCE [LARGE SCALE GENOMIC DNA]</scope>
    <source>
        <strain evidence="2 3">DSM 29781</strain>
    </source>
</reference>
<feature type="compositionally biased region" description="Low complexity" evidence="1">
    <location>
        <begin position="57"/>
        <end position="104"/>
    </location>
</feature>
<dbReference type="AlphaFoldDB" id="A0A7W8HIE5"/>
<feature type="region of interest" description="Disordered" evidence="1">
    <location>
        <begin position="57"/>
        <end position="116"/>
    </location>
</feature>
<accession>A0A7W8HIE5</accession>
<keyword evidence="3" id="KW-1185">Reference proteome</keyword>
<dbReference type="EMBL" id="JACHGB010000005">
    <property type="protein sequence ID" value="MBB5272493.1"/>
    <property type="molecule type" value="Genomic_DNA"/>
</dbReference>
<protein>
    <recommendedName>
        <fullName evidence="4">Sporulation protein</fullName>
    </recommendedName>
</protein>
<evidence type="ECO:0000313" key="2">
    <source>
        <dbReference type="EMBL" id="MBB5272493.1"/>
    </source>
</evidence>
<evidence type="ECO:0008006" key="4">
    <source>
        <dbReference type="Google" id="ProtNLM"/>
    </source>
</evidence>
<name>A0A7W8HIE5_9BURK</name>
<dbReference type="RefSeq" id="WP_183968082.1">
    <property type="nucleotide sequence ID" value="NZ_BAABEW010000022.1"/>
</dbReference>
<sequence>MRALLAVLVLANLLAFAWWQGWLEAWSPQAGTAVGRPAEIAPERLVVVPLERLEAGASSGGAQPAPIPAAGEASGTASESSASSASSVNAGGAARVRPAAGAAPDSTELPPPFLRR</sequence>
<proteinExistence type="predicted"/>
<gene>
    <name evidence="2" type="ORF">HNQ70_002516</name>
</gene>
<evidence type="ECO:0000256" key="1">
    <source>
        <dbReference type="SAM" id="MobiDB-lite"/>
    </source>
</evidence>